<name>A0A834LI01_RHOSS</name>
<comment type="caution">
    <text evidence="1">The sequence shown here is derived from an EMBL/GenBank/DDBJ whole genome shotgun (WGS) entry which is preliminary data.</text>
</comment>
<protein>
    <submittedName>
        <fullName evidence="1">Uncharacterized protein</fullName>
    </submittedName>
</protein>
<proteinExistence type="predicted"/>
<evidence type="ECO:0000313" key="1">
    <source>
        <dbReference type="EMBL" id="KAF7140472.1"/>
    </source>
</evidence>
<gene>
    <name evidence="1" type="ORF">RHSIM_Rhsim06G0189900</name>
</gene>
<evidence type="ECO:0000313" key="2">
    <source>
        <dbReference type="Proteomes" id="UP000626092"/>
    </source>
</evidence>
<keyword evidence="2" id="KW-1185">Reference proteome</keyword>
<reference evidence="1" key="1">
    <citation type="submission" date="2019-11" db="EMBL/GenBank/DDBJ databases">
        <authorList>
            <person name="Liu Y."/>
            <person name="Hou J."/>
            <person name="Li T.-Q."/>
            <person name="Guan C.-H."/>
            <person name="Wu X."/>
            <person name="Wu H.-Z."/>
            <person name="Ling F."/>
            <person name="Zhang R."/>
            <person name="Shi X.-G."/>
            <person name="Ren J.-P."/>
            <person name="Chen E.-F."/>
            <person name="Sun J.-M."/>
        </authorList>
    </citation>
    <scope>NUCLEOTIDE SEQUENCE</scope>
    <source>
        <strain evidence="1">Adult_tree_wgs_1</strain>
        <tissue evidence="1">Leaves</tissue>
    </source>
</reference>
<sequence>MVLNGGFKSKPKLVFAHEEDGIDWLNRSVAGRLLSFYDVTSLQNLFISNKLWDAHIRSLGGLNVLITFESKELMEDSLRIRTIASLSGSPDQLKFGSTKGLNHLGYVECLFSLIIWIALTKLYMSRLRTTKVFRLKLLKTSWKYWIVTNIKVKRGMEEDDESPLRSEDDSVAIAEKKDDDFTDANITVVHDGFSQVHDSLIPRDSLVPVSVGQVALNEEGLRASQVKGIDLIVDLSPKEGSWRTLSLGVISTNYQEGTNLRRLASQIQSLKGGPI</sequence>
<dbReference type="EMBL" id="WJXA01000006">
    <property type="protein sequence ID" value="KAF7140472.1"/>
    <property type="molecule type" value="Genomic_DNA"/>
</dbReference>
<dbReference type="AlphaFoldDB" id="A0A834LI01"/>
<accession>A0A834LI01</accession>
<organism evidence="1 2">
    <name type="scientific">Rhododendron simsii</name>
    <name type="common">Sims's rhododendron</name>
    <dbReference type="NCBI Taxonomy" id="118357"/>
    <lineage>
        <taxon>Eukaryota</taxon>
        <taxon>Viridiplantae</taxon>
        <taxon>Streptophyta</taxon>
        <taxon>Embryophyta</taxon>
        <taxon>Tracheophyta</taxon>
        <taxon>Spermatophyta</taxon>
        <taxon>Magnoliopsida</taxon>
        <taxon>eudicotyledons</taxon>
        <taxon>Gunneridae</taxon>
        <taxon>Pentapetalae</taxon>
        <taxon>asterids</taxon>
        <taxon>Ericales</taxon>
        <taxon>Ericaceae</taxon>
        <taxon>Ericoideae</taxon>
        <taxon>Rhodoreae</taxon>
        <taxon>Rhododendron</taxon>
    </lineage>
</organism>
<dbReference type="OrthoDB" id="1722780at2759"/>
<dbReference type="Proteomes" id="UP000626092">
    <property type="component" value="Unassembled WGS sequence"/>
</dbReference>